<evidence type="ECO:0000313" key="2">
    <source>
        <dbReference type="Proteomes" id="UP000070080"/>
    </source>
</evidence>
<accession>A0A133YFL6</accession>
<keyword evidence="2" id="KW-1185">Reference proteome</keyword>
<dbReference type="Gene3D" id="3.40.640.10">
    <property type="entry name" value="Type I PLP-dependent aspartate aminotransferase-like (Major domain)"/>
    <property type="match status" value="1"/>
</dbReference>
<dbReference type="Pfam" id="PF06838">
    <property type="entry name" value="Met_gamma_lyase"/>
    <property type="match status" value="1"/>
</dbReference>
<dbReference type="InterPro" id="IPR009651">
    <property type="entry name" value="Met_g_lyase_put"/>
</dbReference>
<gene>
    <name evidence="1" type="ORF">HMPREF1872_00452</name>
</gene>
<dbReference type="PANTHER" id="PTHR46658">
    <property type="entry name" value="CYS OR MET METABOLISM PYRIDOXAL-PHOSPHATE-DEPENDENT ENZYME"/>
    <property type="match status" value="1"/>
</dbReference>
<sequence>MTGDSMTNIDEYRLNLAKQAYGLWGIKPELVSEAETVEAELSESFARIEANKAYNQLKVLHAMQDAKYAETDFVASTGYGYNDSGREKLEQIYAKAFGAESALVRLSISSGTQAIATALYACLRPGDELLAAFSKPYDTLDSILGFGEAANKDLGSLRDLGVTYQQAELTAKGLPNIPEILSKINEKTKVVHLQRSRGYQRRKAFTINELKEVIAAVKAKKPEVIVFVDNCYGEFTETMEPTQVGADLIAGSLIKNPGGGLAPCGGYVAGRADLVEKAHAHLTAPGLGGEVGPSLGFNRNLVQGFYFAPHVVAECLKGMEFAALWFSKHGVVSQPKAKGIRSDIVQLLEFAKPEELVKFCQAIQAASPIDSHFKPIPWAMPGYDSEVIMACGAFVQGSSLELSADGPIKAPYTAYMQGGLVYENVKLAVLLATNDLLNS</sequence>
<comment type="caution">
    <text evidence="1">The sequence shown here is derived from an EMBL/GenBank/DDBJ whole genome shotgun (WGS) entry which is preliminary data.</text>
</comment>
<dbReference type="InterPro" id="IPR015421">
    <property type="entry name" value="PyrdxlP-dep_Trfase_major"/>
</dbReference>
<evidence type="ECO:0000313" key="1">
    <source>
        <dbReference type="EMBL" id="KXB41980.1"/>
    </source>
</evidence>
<dbReference type="Gene3D" id="3.90.1150.60">
    <property type="entry name" value="Methioning gamme-lyase, C-terminal domain"/>
    <property type="match status" value="1"/>
</dbReference>
<dbReference type="Proteomes" id="UP000070080">
    <property type="component" value="Unassembled WGS sequence"/>
</dbReference>
<protein>
    <submittedName>
        <fullName evidence="1">Aluminum resistance protein</fullName>
    </submittedName>
</protein>
<name>A0A133YFL6_9FIRM</name>
<proteinExistence type="predicted"/>
<dbReference type="SUPFAM" id="SSF53383">
    <property type="entry name" value="PLP-dependent transferases"/>
    <property type="match status" value="1"/>
</dbReference>
<dbReference type="EMBL" id="LSCV01000008">
    <property type="protein sequence ID" value="KXB41980.1"/>
    <property type="molecule type" value="Genomic_DNA"/>
</dbReference>
<dbReference type="AlphaFoldDB" id="A0A133YFL6"/>
<dbReference type="InterPro" id="IPR015424">
    <property type="entry name" value="PyrdxlP-dep_Trfase"/>
</dbReference>
<dbReference type="PANTHER" id="PTHR46658:SF1">
    <property type="entry name" value="CYS OR MET METABOLISM PYRIDOXAL-PHOSPHATE-DEPENDENT ENZYME"/>
    <property type="match status" value="1"/>
</dbReference>
<organism evidence="1 2">
    <name type="scientific">Amygdalobacter nucleatus</name>
    <dbReference type="NCBI Taxonomy" id="3029274"/>
    <lineage>
        <taxon>Bacteria</taxon>
        <taxon>Bacillati</taxon>
        <taxon>Bacillota</taxon>
        <taxon>Clostridia</taxon>
        <taxon>Eubacteriales</taxon>
        <taxon>Oscillospiraceae</taxon>
        <taxon>Amygdalobacter</taxon>
    </lineage>
</organism>
<dbReference type="STRING" id="1497955.HMPREF1872_00452"/>
<reference evidence="2" key="1">
    <citation type="submission" date="2016-01" db="EMBL/GenBank/DDBJ databases">
        <authorList>
            <person name="Mitreva M."/>
            <person name="Pepin K.H."/>
            <person name="Mihindukulasuriya K.A."/>
            <person name="Fulton R."/>
            <person name="Fronick C."/>
            <person name="O'Laughlin M."/>
            <person name="Miner T."/>
            <person name="Herter B."/>
            <person name="Rosa B.A."/>
            <person name="Cordes M."/>
            <person name="Tomlinson C."/>
            <person name="Wollam A."/>
            <person name="Palsikar V.B."/>
            <person name="Mardis E.R."/>
            <person name="Wilson R.K."/>
        </authorList>
    </citation>
    <scope>NUCLEOTIDE SEQUENCE [LARGE SCALE GENOMIC DNA]</scope>
    <source>
        <strain evidence="2">KA00274</strain>
    </source>
</reference>
<dbReference type="PATRIC" id="fig|1497955.3.peg.435"/>